<evidence type="ECO:0000313" key="3">
    <source>
        <dbReference type="Proteomes" id="UP000218811"/>
    </source>
</evidence>
<evidence type="ECO:0000256" key="1">
    <source>
        <dbReference type="SAM" id="MobiDB-lite"/>
    </source>
</evidence>
<name>A0A2H3JQA5_WOLCO</name>
<gene>
    <name evidence="2" type="ORF">WOLCODRAFT_136094</name>
</gene>
<feature type="region of interest" description="Disordered" evidence="1">
    <location>
        <begin position="103"/>
        <end position="243"/>
    </location>
</feature>
<protein>
    <submittedName>
        <fullName evidence="2">Uncharacterized protein</fullName>
    </submittedName>
</protein>
<feature type="compositionally biased region" description="Polar residues" evidence="1">
    <location>
        <begin position="158"/>
        <end position="170"/>
    </location>
</feature>
<feature type="compositionally biased region" description="Basic residues" evidence="1">
    <location>
        <begin position="204"/>
        <end position="213"/>
    </location>
</feature>
<dbReference type="Proteomes" id="UP000218811">
    <property type="component" value="Unassembled WGS sequence"/>
</dbReference>
<dbReference type="AlphaFoldDB" id="A0A2H3JQA5"/>
<sequence length="319" mass="36085">MSVELIPVPPPHAQYIYFSEDGDAILAEDMNLSPDEILEFLETVKIVAWRHLDLGKTWSLQDEQRKTNHRMEVATRWPQLDRYVDGWPVDIYTQKWLKGNIAERRAKDRSTSQPASQAGTNAGRIPATPKSFVRASITLRSSRSPSSRRYIGERSRRTVSPMSSISSRALSTHADDLRGQEASSDDQIFHLPSPIERSPEATPRTRRISKTRRCNTTTQSGARRQRMSPASTPQPLHDDNEDVDPVRSFLRSLRLPLAHLYPQLTKIGIVDLATLGTVAGFLDRPVWLNAHLNINALEFKILSEGFDALEQNTTDRHSD</sequence>
<feature type="compositionally biased region" description="Polar residues" evidence="1">
    <location>
        <begin position="214"/>
        <end position="234"/>
    </location>
</feature>
<reference evidence="2 3" key="1">
    <citation type="journal article" date="2012" name="Science">
        <title>The Paleozoic origin of enzymatic lignin decomposition reconstructed from 31 fungal genomes.</title>
        <authorList>
            <person name="Floudas D."/>
            <person name="Binder M."/>
            <person name="Riley R."/>
            <person name="Barry K."/>
            <person name="Blanchette R.A."/>
            <person name="Henrissat B."/>
            <person name="Martinez A.T."/>
            <person name="Otillar R."/>
            <person name="Spatafora J.W."/>
            <person name="Yadav J.S."/>
            <person name="Aerts A."/>
            <person name="Benoit I."/>
            <person name="Boyd A."/>
            <person name="Carlson A."/>
            <person name="Copeland A."/>
            <person name="Coutinho P.M."/>
            <person name="de Vries R.P."/>
            <person name="Ferreira P."/>
            <person name="Findley K."/>
            <person name="Foster B."/>
            <person name="Gaskell J."/>
            <person name="Glotzer D."/>
            <person name="Gorecki P."/>
            <person name="Heitman J."/>
            <person name="Hesse C."/>
            <person name="Hori C."/>
            <person name="Igarashi K."/>
            <person name="Jurgens J.A."/>
            <person name="Kallen N."/>
            <person name="Kersten P."/>
            <person name="Kohler A."/>
            <person name="Kuees U."/>
            <person name="Kumar T.K.A."/>
            <person name="Kuo A."/>
            <person name="LaButti K."/>
            <person name="Larrondo L.F."/>
            <person name="Lindquist E."/>
            <person name="Ling A."/>
            <person name="Lombard V."/>
            <person name="Lucas S."/>
            <person name="Lundell T."/>
            <person name="Martin R."/>
            <person name="McLaughlin D.J."/>
            <person name="Morgenstern I."/>
            <person name="Morin E."/>
            <person name="Murat C."/>
            <person name="Nagy L.G."/>
            <person name="Nolan M."/>
            <person name="Ohm R.A."/>
            <person name="Patyshakuliyeva A."/>
            <person name="Rokas A."/>
            <person name="Ruiz-Duenas F.J."/>
            <person name="Sabat G."/>
            <person name="Salamov A."/>
            <person name="Samejima M."/>
            <person name="Schmutz J."/>
            <person name="Slot J.C."/>
            <person name="St John F."/>
            <person name="Stenlid J."/>
            <person name="Sun H."/>
            <person name="Sun S."/>
            <person name="Syed K."/>
            <person name="Tsang A."/>
            <person name="Wiebenga A."/>
            <person name="Young D."/>
            <person name="Pisabarro A."/>
            <person name="Eastwood D.C."/>
            <person name="Martin F."/>
            <person name="Cullen D."/>
            <person name="Grigoriev I.V."/>
            <person name="Hibbett D.S."/>
        </authorList>
    </citation>
    <scope>NUCLEOTIDE SEQUENCE [LARGE SCALE GENOMIC DNA]</scope>
    <source>
        <strain evidence="2 3">MD-104</strain>
    </source>
</reference>
<feature type="compositionally biased region" description="Polar residues" evidence="1">
    <location>
        <begin position="111"/>
        <end position="120"/>
    </location>
</feature>
<dbReference type="EMBL" id="KB467942">
    <property type="protein sequence ID" value="PCH38197.1"/>
    <property type="molecule type" value="Genomic_DNA"/>
</dbReference>
<dbReference type="OrthoDB" id="10657003at2759"/>
<feature type="compositionally biased region" description="Low complexity" evidence="1">
    <location>
        <begin position="140"/>
        <end position="149"/>
    </location>
</feature>
<keyword evidence="3" id="KW-1185">Reference proteome</keyword>
<proteinExistence type="predicted"/>
<organism evidence="2 3">
    <name type="scientific">Wolfiporia cocos (strain MD-104)</name>
    <name type="common">Brown rot fungus</name>
    <dbReference type="NCBI Taxonomy" id="742152"/>
    <lineage>
        <taxon>Eukaryota</taxon>
        <taxon>Fungi</taxon>
        <taxon>Dikarya</taxon>
        <taxon>Basidiomycota</taxon>
        <taxon>Agaricomycotina</taxon>
        <taxon>Agaricomycetes</taxon>
        <taxon>Polyporales</taxon>
        <taxon>Phaeolaceae</taxon>
        <taxon>Wolfiporia</taxon>
    </lineage>
</organism>
<dbReference type="OMA" id="SKCAHEC"/>
<evidence type="ECO:0000313" key="2">
    <source>
        <dbReference type="EMBL" id="PCH38197.1"/>
    </source>
</evidence>
<accession>A0A2H3JQA5</accession>